<dbReference type="PANTHER" id="PTHR11785">
    <property type="entry name" value="AMINO ACID TRANSPORTER"/>
    <property type="match status" value="1"/>
</dbReference>
<evidence type="ECO:0008006" key="8">
    <source>
        <dbReference type="Google" id="ProtNLM"/>
    </source>
</evidence>
<feature type="transmembrane region" description="Helical" evidence="5">
    <location>
        <begin position="162"/>
        <end position="184"/>
    </location>
</feature>
<dbReference type="Pfam" id="PF13520">
    <property type="entry name" value="AA_permease_2"/>
    <property type="match status" value="1"/>
</dbReference>
<protein>
    <recommendedName>
        <fullName evidence="8">Amino acid permease/ SLC12A domain-containing protein</fullName>
    </recommendedName>
</protein>
<dbReference type="InterPro" id="IPR002293">
    <property type="entry name" value="AA/rel_permease1"/>
</dbReference>
<evidence type="ECO:0000256" key="1">
    <source>
        <dbReference type="ARBA" id="ARBA00004141"/>
    </source>
</evidence>
<dbReference type="Proteomes" id="UP000001307">
    <property type="component" value="Unassembled WGS sequence"/>
</dbReference>
<dbReference type="GO" id="GO:0015179">
    <property type="term" value="F:L-amino acid transmembrane transporter activity"/>
    <property type="evidence" value="ECO:0007669"/>
    <property type="project" value="TreeGrafter"/>
</dbReference>
<reference evidence="6" key="1">
    <citation type="journal article" date="2010" name="Science">
        <title>Plasticity of animal genome architecture unmasked by rapid evolution of a pelagic tunicate.</title>
        <authorList>
            <person name="Denoeud F."/>
            <person name="Henriet S."/>
            <person name="Mungpakdee S."/>
            <person name="Aury J.M."/>
            <person name="Da Silva C."/>
            <person name="Brinkmann H."/>
            <person name="Mikhaleva J."/>
            <person name="Olsen L.C."/>
            <person name="Jubin C."/>
            <person name="Canestro C."/>
            <person name="Bouquet J.M."/>
            <person name="Danks G."/>
            <person name="Poulain J."/>
            <person name="Campsteijn C."/>
            <person name="Adamski M."/>
            <person name="Cross I."/>
            <person name="Yadetie F."/>
            <person name="Muffato M."/>
            <person name="Louis A."/>
            <person name="Butcher S."/>
            <person name="Tsagkogeorga G."/>
            <person name="Konrad A."/>
            <person name="Singh S."/>
            <person name="Jensen M.F."/>
            <person name="Cong E.H."/>
            <person name="Eikeseth-Otteraa H."/>
            <person name="Noel B."/>
            <person name="Anthouard V."/>
            <person name="Porcel B.M."/>
            <person name="Kachouri-Lafond R."/>
            <person name="Nishino A."/>
            <person name="Ugolini M."/>
            <person name="Chourrout P."/>
            <person name="Nishida H."/>
            <person name="Aasland R."/>
            <person name="Huzurbazar S."/>
            <person name="Westhof E."/>
            <person name="Delsuc F."/>
            <person name="Lehrach H."/>
            <person name="Reinhardt R."/>
            <person name="Weissenbach J."/>
            <person name="Roy S.W."/>
            <person name="Artiguenave F."/>
            <person name="Postlethwait J.H."/>
            <person name="Manak J.R."/>
            <person name="Thompson E.M."/>
            <person name="Jaillon O."/>
            <person name="Du Pasquier L."/>
            <person name="Boudinot P."/>
            <person name="Liberles D.A."/>
            <person name="Volff J.N."/>
            <person name="Philippe H."/>
            <person name="Lenhard B."/>
            <person name="Roest Crollius H."/>
            <person name="Wincker P."/>
            <person name="Chourrout D."/>
        </authorList>
    </citation>
    <scope>NUCLEOTIDE SEQUENCE [LARGE SCALE GENOMIC DNA]</scope>
</reference>
<feature type="transmembrane region" description="Helical" evidence="5">
    <location>
        <begin position="138"/>
        <end position="156"/>
    </location>
</feature>
<sequence length="272" mass="30226">MPSLGAIGLSLYQGLWAYDGWNQLNYISEEVVNPGKNLPRAIIIAMSSVTILYLFTNYAYLSVLGVDGLLNAKPVATAFARKVSFFPGLDKIIPVMVMASVFGTCLISCFTAARVPYCAARKGQYPTVLSMIHVKRMTPIPAVIFNGVIATLMIWPNDFESLVNYFSFCMWIFHTSACVATITLRKRMPVEQYPRLFKVPLAFAYIIAVIGTFLIIVPFLKGFDWGYVFALAWILLGVALYALLGNKKENQEGKLAGVTRWVQVALQVVPEE</sequence>
<feature type="transmembrane region" description="Helical" evidence="5">
    <location>
        <begin position="41"/>
        <end position="61"/>
    </location>
</feature>
<gene>
    <name evidence="6" type="ORF">GSOID_T00006755001</name>
</gene>
<feature type="transmembrane region" description="Helical" evidence="5">
    <location>
        <begin position="92"/>
        <end position="117"/>
    </location>
</feature>
<keyword evidence="4 5" id="KW-0472">Membrane</keyword>
<evidence type="ECO:0000256" key="4">
    <source>
        <dbReference type="ARBA" id="ARBA00023136"/>
    </source>
</evidence>
<evidence type="ECO:0000256" key="3">
    <source>
        <dbReference type="ARBA" id="ARBA00022989"/>
    </source>
</evidence>
<evidence type="ECO:0000313" key="6">
    <source>
        <dbReference type="EMBL" id="CBY13821.1"/>
    </source>
</evidence>
<feature type="transmembrane region" description="Helical" evidence="5">
    <location>
        <begin position="225"/>
        <end position="244"/>
    </location>
</feature>
<dbReference type="InParanoid" id="E4XVV3"/>
<keyword evidence="3 5" id="KW-1133">Transmembrane helix</keyword>
<proteinExistence type="predicted"/>
<keyword evidence="7" id="KW-1185">Reference proteome</keyword>
<feature type="transmembrane region" description="Helical" evidence="5">
    <location>
        <begin position="196"/>
        <end position="219"/>
    </location>
</feature>
<comment type="subcellular location">
    <subcellularLocation>
        <location evidence="1">Membrane</location>
        <topology evidence="1">Multi-pass membrane protein</topology>
    </subcellularLocation>
</comment>
<organism evidence="6">
    <name type="scientific">Oikopleura dioica</name>
    <name type="common">Tunicate</name>
    <dbReference type="NCBI Taxonomy" id="34765"/>
    <lineage>
        <taxon>Eukaryota</taxon>
        <taxon>Metazoa</taxon>
        <taxon>Chordata</taxon>
        <taxon>Tunicata</taxon>
        <taxon>Appendicularia</taxon>
        <taxon>Copelata</taxon>
        <taxon>Oikopleuridae</taxon>
        <taxon>Oikopleura</taxon>
    </lineage>
</organism>
<dbReference type="GO" id="GO:0016020">
    <property type="term" value="C:membrane"/>
    <property type="evidence" value="ECO:0007669"/>
    <property type="project" value="UniProtKB-SubCell"/>
</dbReference>
<evidence type="ECO:0000256" key="2">
    <source>
        <dbReference type="ARBA" id="ARBA00022692"/>
    </source>
</evidence>
<dbReference type="Gene3D" id="1.20.1740.10">
    <property type="entry name" value="Amino acid/polyamine transporter I"/>
    <property type="match status" value="1"/>
</dbReference>
<keyword evidence="2 5" id="KW-0812">Transmembrane</keyword>
<name>E4XVV3_OIKDI</name>
<evidence type="ECO:0000256" key="5">
    <source>
        <dbReference type="SAM" id="Phobius"/>
    </source>
</evidence>
<dbReference type="OrthoDB" id="5982228at2759"/>
<dbReference type="AlphaFoldDB" id="E4XVV3"/>
<accession>E4XVV3</accession>
<dbReference type="InterPro" id="IPR050598">
    <property type="entry name" value="AminoAcid_Transporter"/>
</dbReference>
<dbReference type="PANTHER" id="PTHR11785:SF512">
    <property type="entry name" value="SOBREMESA, ISOFORM B"/>
    <property type="match status" value="1"/>
</dbReference>
<dbReference type="EMBL" id="FN653223">
    <property type="protein sequence ID" value="CBY13821.1"/>
    <property type="molecule type" value="Genomic_DNA"/>
</dbReference>
<evidence type="ECO:0000313" key="7">
    <source>
        <dbReference type="Proteomes" id="UP000001307"/>
    </source>
</evidence>